<dbReference type="Gene3D" id="3.60.10.10">
    <property type="entry name" value="Endonuclease/exonuclease/phosphatase"/>
    <property type="match status" value="1"/>
</dbReference>
<proteinExistence type="predicted"/>
<organism evidence="3 4">
    <name type="scientific">Mugilogobius chulae</name>
    <name type="common">yellowstripe goby</name>
    <dbReference type="NCBI Taxonomy" id="88201"/>
    <lineage>
        <taxon>Eukaryota</taxon>
        <taxon>Metazoa</taxon>
        <taxon>Chordata</taxon>
        <taxon>Craniata</taxon>
        <taxon>Vertebrata</taxon>
        <taxon>Euteleostomi</taxon>
        <taxon>Actinopterygii</taxon>
        <taxon>Neopterygii</taxon>
        <taxon>Teleostei</taxon>
        <taxon>Neoteleostei</taxon>
        <taxon>Acanthomorphata</taxon>
        <taxon>Gobiaria</taxon>
        <taxon>Gobiiformes</taxon>
        <taxon>Gobioidei</taxon>
        <taxon>Gobiidae</taxon>
        <taxon>Gobionellinae</taxon>
        <taxon>Mugilogobius</taxon>
    </lineage>
</organism>
<dbReference type="PANTHER" id="PTHR47510:SF3">
    <property type="entry name" value="ENDO_EXONUCLEASE_PHOSPHATASE DOMAIN-CONTAINING PROTEIN"/>
    <property type="match status" value="1"/>
</dbReference>
<evidence type="ECO:0000313" key="4">
    <source>
        <dbReference type="Proteomes" id="UP001460270"/>
    </source>
</evidence>
<keyword evidence="4" id="KW-1185">Reference proteome</keyword>
<dbReference type="Proteomes" id="UP001460270">
    <property type="component" value="Unassembled WGS sequence"/>
</dbReference>
<dbReference type="GO" id="GO:0003824">
    <property type="term" value="F:catalytic activity"/>
    <property type="evidence" value="ECO:0007669"/>
    <property type="project" value="InterPro"/>
</dbReference>
<protein>
    <recommendedName>
        <fullName evidence="2">Endonuclease/exonuclease/phosphatase domain-containing protein</fullName>
    </recommendedName>
</protein>
<dbReference type="SUPFAM" id="SSF56219">
    <property type="entry name" value="DNase I-like"/>
    <property type="match status" value="1"/>
</dbReference>
<feature type="region of interest" description="Disordered" evidence="1">
    <location>
        <begin position="208"/>
        <end position="256"/>
    </location>
</feature>
<feature type="domain" description="Endonuclease/exonuclease/phosphatase" evidence="2">
    <location>
        <begin position="3"/>
        <end position="168"/>
    </location>
</feature>
<name>A0AAW0MUI9_9GOBI</name>
<comment type="caution">
    <text evidence="3">The sequence shown here is derived from an EMBL/GenBank/DDBJ whole genome shotgun (WGS) entry which is preliminary data.</text>
</comment>
<evidence type="ECO:0000259" key="2">
    <source>
        <dbReference type="Pfam" id="PF03372"/>
    </source>
</evidence>
<sequence>MLANVRSLRNKIDELQAHCNLQWAYKEANLICITETWLDHTITDAELFLDGFGVPLRADRDNAKSGKKIGGGLCVYVNTSWSRTANIRETYCSPDVELLCVSFRPKYLPREFGKVTLIVVYVPPSGNDARATDVIVDCAQRVQASSPDSPLFIMGDFNSCPLSKSLPTFQHAFNTVQPHLVGQKLQRMNVNPHLILWVLSFLSEREQVGEVERKGDREKKRGEKKGERLRERAGVEGERNERKGERDKGGAEQGRE</sequence>
<evidence type="ECO:0000256" key="1">
    <source>
        <dbReference type="SAM" id="MobiDB-lite"/>
    </source>
</evidence>
<reference evidence="4" key="1">
    <citation type="submission" date="2024-04" db="EMBL/GenBank/DDBJ databases">
        <title>Salinicola lusitanus LLJ914,a marine bacterium isolated from the Okinawa Trough.</title>
        <authorList>
            <person name="Li J."/>
        </authorList>
    </citation>
    <scope>NUCLEOTIDE SEQUENCE [LARGE SCALE GENOMIC DNA]</scope>
</reference>
<evidence type="ECO:0000313" key="3">
    <source>
        <dbReference type="EMBL" id="KAK7882241.1"/>
    </source>
</evidence>
<gene>
    <name evidence="3" type="ORF">WMY93_028415</name>
</gene>
<dbReference type="InterPro" id="IPR005135">
    <property type="entry name" value="Endo/exonuclease/phosphatase"/>
</dbReference>
<dbReference type="Pfam" id="PF03372">
    <property type="entry name" value="Exo_endo_phos"/>
    <property type="match status" value="1"/>
</dbReference>
<accession>A0AAW0MUI9</accession>
<dbReference type="PANTHER" id="PTHR47510">
    <property type="entry name" value="REVERSE TRANSCRIPTASE DOMAIN-CONTAINING PROTEIN"/>
    <property type="match status" value="1"/>
</dbReference>
<dbReference type="InterPro" id="IPR036691">
    <property type="entry name" value="Endo/exonu/phosph_ase_sf"/>
</dbReference>
<dbReference type="AlphaFoldDB" id="A0AAW0MUI9"/>
<dbReference type="EMBL" id="JBBPFD010000021">
    <property type="protein sequence ID" value="KAK7882241.1"/>
    <property type="molecule type" value="Genomic_DNA"/>
</dbReference>